<dbReference type="GO" id="GO:0045893">
    <property type="term" value="P:positive regulation of DNA-templated transcription"/>
    <property type="evidence" value="ECO:0007669"/>
    <property type="project" value="TreeGrafter"/>
</dbReference>
<feature type="binding site" evidence="8">
    <location>
        <position position="265"/>
    </location>
    <ligand>
        <name>Zn(2+)</name>
        <dbReference type="ChEBI" id="CHEBI:29105"/>
        <label>1</label>
    </ligand>
</feature>
<dbReference type="OrthoDB" id="5411773at2759"/>
<evidence type="ECO:0000256" key="2">
    <source>
        <dbReference type="ARBA" id="ARBA00010210"/>
    </source>
</evidence>
<keyword evidence="6 10" id="KW-0539">Nucleus</keyword>
<keyword evidence="5 8" id="KW-0862">Zinc</keyword>
<dbReference type="AlphaFoldDB" id="A0A267FGR0"/>
<feature type="binding site" evidence="8">
    <location>
        <position position="289"/>
    </location>
    <ligand>
        <name>Zn(2+)</name>
        <dbReference type="ChEBI" id="CHEBI:29105"/>
        <label>1</label>
    </ligand>
</feature>
<feature type="binding site" evidence="8">
    <location>
        <position position="292"/>
    </location>
    <ligand>
        <name>Zn(2+)</name>
        <dbReference type="ChEBI" id="CHEBI:29105"/>
        <label>1</label>
    </ligand>
</feature>
<proteinExistence type="inferred from homology"/>
<evidence type="ECO:0000256" key="9">
    <source>
        <dbReference type="PROSITE-ProRule" id="PRU00146"/>
    </source>
</evidence>
<protein>
    <recommendedName>
        <fullName evidence="10">Inhibitor of growth protein</fullName>
    </recommendedName>
</protein>
<evidence type="ECO:0000313" key="13">
    <source>
        <dbReference type="EMBL" id="PAA72182.1"/>
    </source>
</evidence>
<dbReference type="InterPro" id="IPR013083">
    <property type="entry name" value="Znf_RING/FYVE/PHD"/>
</dbReference>
<evidence type="ECO:0000313" key="14">
    <source>
        <dbReference type="Proteomes" id="UP000215902"/>
    </source>
</evidence>
<feature type="region of interest" description="Disordered" evidence="11">
    <location>
        <begin position="140"/>
        <end position="256"/>
    </location>
</feature>
<evidence type="ECO:0000256" key="11">
    <source>
        <dbReference type="SAM" id="MobiDB-lite"/>
    </source>
</evidence>
<dbReference type="PANTHER" id="PTHR10333:SF89">
    <property type="entry name" value="INHIBITOR OF GROWTH PROTEIN"/>
    <property type="match status" value="1"/>
</dbReference>
<keyword evidence="14" id="KW-1185">Reference proteome</keyword>
<dbReference type="Pfam" id="PF12998">
    <property type="entry name" value="ING"/>
    <property type="match status" value="1"/>
</dbReference>
<dbReference type="GO" id="GO:0008270">
    <property type="term" value="F:zinc ion binding"/>
    <property type="evidence" value="ECO:0007669"/>
    <property type="project" value="UniProtKB-KW"/>
</dbReference>
<dbReference type="STRING" id="282301.A0A267FGR0"/>
<reference evidence="13 14" key="1">
    <citation type="submission" date="2017-06" db="EMBL/GenBank/DDBJ databases">
        <title>A platform for efficient transgenesis in Macrostomum lignano, a flatworm model organism for stem cell research.</title>
        <authorList>
            <person name="Berezikov E."/>
        </authorList>
    </citation>
    <scope>NUCLEOTIDE SEQUENCE [LARGE SCALE GENOMIC DNA]</scope>
    <source>
        <strain evidence="13">DV1</strain>
        <tissue evidence="13">Whole organism</tissue>
    </source>
</reference>
<feature type="binding site" evidence="8">
    <location>
        <position position="305"/>
    </location>
    <ligand>
        <name>Zn(2+)</name>
        <dbReference type="ChEBI" id="CHEBI:29105"/>
        <label>2</label>
    </ligand>
</feature>
<comment type="similarity">
    <text evidence="2 10">Belongs to the ING family.</text>
</comment>
<sequence>SATVADRDGATALTSAAIGGLETGSPEWHLLVTYLEDVLDCCESLPGDLQACLSQYRELDARCHASVADLERLAASSNSSESSAAVGVSVQRAVARLQELGEEKMRLAGLVQELLDGRRTRLDDGKRNLLARIEAAAAAARAASPASSTQQQQRRQHHQKRASAGERRRSAAAAAAAASDKDEAASSNASSSSRDLLTSVGGGAAAATATAATSSKRRRVRQQQQQTPASAPKKRQQQQSQQKASKSQQQQQQGGSTNEESRRYCICNKVSFGEMIACDNARCAIEWFHFRCVKLTSEPKGKWYCPDCRKDKQKKA</sequence>
<evidence type="ECO:0000256" key="8">
    <source>
        <dbReference type="PIRSR" id="PIRSR628651-51"/>
    </source>
</evidence>
<feature type="site" description="Histone H3K4me3 binding" evidence="7">
    <location>
        <position position="275"/>
    </location>
</feature>
<feature type="binding site" evidence="8">
    <location>
        <position position="283"/>
    </location>
    <ligand>
        <name>Zn(2+)</name>
        <dbReference type="ChEBI" id="CHEBI:29105"/>
        <label>2</label>
    </ligand>
</feature>
<evidence type="ECO:0000256" key="5">
    <source>
        <dbReference type="ARBA" id="ARBA00022833"/>
    </source>
</evidence>
<keyword evidence="4 9" id="KW-0863">Zinc-finger</keyword>
<dbReference type="InterPro" id="IPR028651">
    <property type="entry name" value="ING_fam"/>
</dbReference>
<evidence type="ECO:0000256" key="7">
    <source>
        <dbReference type="PIRSR" id="PIRSR628651-50"/>
    </source>
</evidence>
<dbReference type="CDD" id="cd15505">
    <property type="entry name" value="PHD_ING"/>
    <property type="match status" value="1"/>
</dbReference>
<evidence type="ECO:0000256" key="10">
    <source>
        <dbReference type="RuleBase" id="RU361213"/>
    </source>
</evidence>
<feature type="binding site" evidence="8">
    <location>
        <position position="267"/>
    </location>
    <ligand>
        <name>Zn(2+)</name>
        <dbReference type="ChEBI" id="CHEBI:29105"/>
        <label>1</label>
    </ligand>
</feature>
<keyword evidence="3 8" id="KW-0479">Metal-binding</keyword>
<feature type="domain" description="PHD-type" evidence="12">
    <location>
        <begin position="262"/>
        <end position="311"/>
    </location>
</feature>
<dbReference type="InterPro" id="IPR024610">
    <property type="entry name" value="ING_N_histone-binding"/>
</dbReference>
<evidence type="ECO:0000256" key="6">
    <source>
        <dbReference type="ARBA" id="ARBA00023242"/>
    </source>
</evidence>
<feature type="site" description="Histone H3K4me3 binding" evidence="7">
    <location>
        <position position="279"/>
    </location>
</feature>
<dbReference type="CDD" id="cd16857">
    <property type="entry name" value="ING_ING1_2"/>
    <property type="match status" value="1"/>
</dbReference>
<keyword evidence="10" id="KW-0156">Chromatin regulator</keyword>
<feature type="site" description="Histone H3K4me3 binding" evidence="7">
    <location>
        <position position="264"/>
    </location>
</feature>
<comment type="function">
    <text evidence="10">Component of an histone acetyltransferase complex.</text>
</comment>
<feature type="site" description="Histone H3K4me3 binding" evidence="7">
    <location>
        <position position="287"/>
    </location>
</feature>
<dbReference type="SUPFAM" id="SSF57903">
    <property type="entry name" value="FYVE/PHD zinc finger"/>
    <property type="match status" value="1"/>
</dbReference>
<feature type="compositionally biased region" description="Low complexity" evidence="11">
    <location>
        <begin position="222"/>
        <end position="253"/>
    </location>
</feature>
<dbReference type="InterPro" id="IPR019787">
    <property type="entry name" value="Znf_PHD-finger"/>
</dbReference>
<dbReference type="GO" id="GO:0006325">
    <property type="term" value="P:chromatin organization"/>
    <property type="evidence" value="ECO:0007669"/>
    <property type="project" value="UniProtKB-KW"/>
</dbReference>
<dbReference type="EMBL" id="NIVC01001105">
    <property type="protein sequence ID" value="PAA72182.1"/>
    <property type="molecule type" value="Genomic_DNA"/>
</dbReference>
<dbReference type="InterPro" id="IPR001965">
    <property type="entry name" value="Znf_PHD"/>
</dbReference>
<evidence type="ECO:0000256" key="1">
    <source>
        <dbReference type="ARBA" id="ARBA00004123"/>
    </source>
</evidence>
<dbReference type="SMART" id="SM00249">
    <property type="entry name" value="PHD"/>
    <property type="match status" value="1"/>
</dbReference>
<evidence type="ECO:0000259" key="12">
    <source>
        <dbReference type="PROSITE" id="PS50016"/>
    </source>
</evidence>
<comment type="subcellular location">
    <subcellularLocation>
        <location evidence="1 10">Nucleus</location>
    </subcellularLocation>
</comment>
<dbReference type="Gene3D" id="6.10.140.1740">
    <property type="match status" value="1"/>
</dbReference>
<feature type="compositionally biased region" description="Low complexity" evidence="11">
    <location>
        <begin position="185"/>
        <end position="194"/>
    </location>
</feature>
<dbReference type="PROSITE" id="PS50016">
    <property type="entry name" value="ZF_PHD_2"/>
    <property type="match status" value="1"/>
</dbReference>
<dbReference type="Gene3D" id="3.30.40.10">
    <property type="entry name" value="Zinc/RING finger domain, C3HC4 (zinc finger)"/>
    <property type="match status" value="1"/>
</dbReference>
<comment type="caution">
    <text evidence="13">The sequence shown here is derived from an EMBL/GenBank/DDBJ whole genome shotgun (WGS) entry which is preliminary data.</text>
</comment>
<evidence type="ECO:0000256" key="4">
    <source>
        <dbReference type="ARBA" id="ARBA00022771"/>
    </source>
</evidence>
<feature type="binding site" evidence="8">
    <location>
        <position position="278"/>
    </location>
    <ligand>
        <name>Zn(2+)</name>
        <dbReference type="ChEBI" id="CHEBI:29105"/>
        <label>2</label>
    </ligand>
</feature>
<name>A0A267FGR0_9PLAT</name>
<organism evidence="13 14">
    <name type="scientific">Macrostomum lignano</name>
    <dbReference type="NCBI Taxonomy" id="282301"/>
    <lineage>
        <taxon>Eukaryota</taxon>
        <taxon>Metazoa</taxon>
        <taxon>Spiralia</taxon>
        <taxon>Lophotrochozoa</taxon>
        <taxon>Platyhelminthes</taxon>
        <taxon>Rhabditophora</taxon>
        <taxon>Macrostomorpha</taxon>
        <taxon>Macrostomida</taxon>
        <taxon>Macrostomidae</taxon>
        <taxon>Macrostomum</taxon>
    </lineage>
</organism>
<feature type="compositionally biased region" description="Low complexity" evidence="11">
    <location>
        <begin position="140"/>
        <end position="153"/>
    </location>
</feature>
<dbReference type="PANTHER" id="PTHR10333">
    <property type="entry name" value="INHIBITOR OF GROWTH PROTEIN"/>
    <property type="match status" value="1"/>
</dbReference>
<dbReference type="PROSITE" id="PS01359">
    <property type="entry name" value="ZF_PHD_1"/>
    <property type="match status" value="1"/>
</dbReference>
<dbReference type="InterPro" id="IPR011011">
    <property type="entry name" value="Znf_FYVE_PHD"/>
</dbReference>
<dbReference type="Proteomes" id="UP000215902">
    <property type="component" value="Unassembled WGS sequence"/>
</dbReference>
<dbReference type="GO" id="GO:0005634">
    <property type="term" value="C:nucleus"/>
    <property type="evidence" value="ECO:0007669"/>
    <property type="project" value="UniProtKB-SubCell"/>
</dbReference>
<dbReference type="InterPro" id="IPR019786">
    <property type="entry name" value="Zinc_finger_PHD-type_CS"/>
</dbReference>
<accession>A0A267FGR0</accession>
<comment type="subunit">
    <text evidence="10">Component of an histone acetyltransferase complex. Interacts with H3K4me3 and to a lesser extent with H3K4me2.</text>
</comment>
<comment type="domain">
    <text evidence="10">The PHD-type zinc finger mediates the binding to H3K4me3.</text>
</comment>
<feature type="non-terminal residue" evidence="13">
    <location>
        <position position="1"/>
    </location>
</feature>
<evidence type="ECO:0000256" key="3">
    <source>
        <dbReference type="ARBA" id="ARBA00022723"/>
    </source>
</evidence>
<gene>
    <name evidence="13" type="ORF">BOX15_Mlig033326g1</name>
</gene>
<dbReference type="SMART" id="SM01408">
    <property type="entry name" value="ING"/>
    <property type="match status" value="1"/>
</dbReference>
<feature type="binding site" evidence="8">
    <location>
        <position position="308"/>
    </location>
    <ligand>
        <name>Zn(2+)</name>
        <dbReference type="ChEBI" id="CHEBI:29105"/>
        <label>2</label>
    </ligand>
</feature>